<evidence type="ECO:0000313" key="3">
    <source>
        <dbReference type="EMBL" id="ESK39635.1"/>
    </source>
</evidence>
<reference evidence="3 4" key="1">
    <citation type="submission" date="2013-10" db="EMBL/GenBank/DDBJ databases">
        <title>The Genome Sequence of Acinetobacter nectaris CIP 110549.</title>
        <authorList>
            <consortium name="The Broad Institute Genomics Platform"/>
            <consortium name="The Broad Institute Genome Sequencing Center for Infectious Disease"/>
            <person name="Cerqueira G."/>
            <person name="Feldgarden M."/>
            <person name="Courvalin P."/>
            <person name="Grillot-Courvalin C."/>
            <person name="Clermont D."/>
            <person name="Rocha E."/>
            <person name="Yoon E.-J."/>
            <person name="Nemec A."/>
            <person name="Young S.K."/>
            <person name="Zeng Q."/>
            <person name="Gargeya S."/>
            <person name="Fitzgerald M."/>
            <person name="Abouelleil A."/>
            <person name="Alvarado L."/>
            <person name="Berlin A.M."/>
            <person name="Chapman S.B."/>
            <person name="Gainer-Dewar J."/>
            <person name="Goldberg J."/>
            <person name="Gnerre S."/>
            <person name="Griggs A."/>
            <person name="Gujja S."/>
            <person name="Hansen M."/>
            <person name="Howarth C."/>
            <person name="Imamovic A."/>
            <person name="Ireland A."/>
            <person name="Larimer J."/>
            <person name="McCowan C."/>
            <person name="Murphy C."/>
            <person name="Pearson M."/>
            <person name="Poon T.W."/>
            <person name="Priest M."/>
            <person name="Roberts A."/>
            <person name="Saif S."/>
            <person name="Shea T."/>
            <person name="Sykes S."/>
            <person name="Wortman J."/>
            <person name="Nusbaum C."/>
            <person name="Birren B."/>
        </authorList>
    </citation>
    <scope>NUCLEOTIDE SEQUENCE [LARGE SCALE GENOMIC DNA]</scope>
    <source>
        <strain evidence="3 4">CIP 110549</strain>
    </source>
</reference>
<keyword evidence="1" id="KW-0175">Coiled coil</keyword>
<dbReference type="Pfam" id="PF01755">
    <property type="entry name" value="Glyco_transf_25"/>
    <property type="match status" value="1"/>
</dbReference>
<dbReference type="AlphaFoldDB" id="V2TTP0"/>
<protein>
    <recommendedName>
        <fullName evidence="2">Glycosyl transferase family 25 domain-containing protein</fullName>
    </recommendedName>
</protein>
<keyword evidence="4" id="KW-1185">Reference proteome</keyword>
<accession>V2TTP0</accession>
<sequence length="269" mass="30923">MNILIINLDQCEDRLEQQQQQFTKLGLTFERLPAVSIQEISTQDYERLAFNGQRPMKQSELACFLSHKKAWQAVIELGKPCVILEDDAVLVRDLKQIIDDIAQLHHIDFVNLEVHGRKKMVAKEKFAIVATDYQLFELYQDRSGTGGYILFPSGAQKLLNYLEASYPKLADEFIYSCYTLNAYQIEPAALIQSDKADMYGVDVGVMHGSVIGLIKNNHVKQDAASFTSRLKYKKNRVMQQLYLGIHQLAGILKFKRREIMLDKDRFKLD</sequence>
<proteinExistence type="predicted"/>
<dbReference type="RefSeq" id="WP_023272948.1">
    <property type="nucleotide sequence ID" value="NZ_KI530723.1"/>
</dbReference>
<dbReference type="eggNOG" id="COG3306">
    <property type="taxonomic scope" value="Bacteria"/>
</dbReference>
<comment type="caution">
    <text evidence="3">The sequence shown here is derived from an EMBL/GenBank/DDBJ whole genome shotgun (WGS) entry which is preliminary data.</text>
</comment>
<evidence type="ECO:0000313" key="4">
    <source>
        <dbReference type="Proteomes" id="UP000023785"/>
    </source>
</evidence>
<gene>
    <name evidence="3" type="ORF">P256_01316</name>
</gene>
<dbReference type="CDD" id="cd06532">
    <property type="entry name" value="Glyco_transf_25"/>
    <property type="match status" value="1"/>
</dbReference>
<feature type="domain" description="Glycosyl transferase family 25" evidence="2">
    <location>
        <begin position="2"/>
        <end position="165"/>
    </location>
</feature>
<dbReference type="PATRIC" id="fig|1392540.3.peg.1277"/>
<dbReference type="EMBL" id="AYER01000004">
    <property type="protein sequence ID" value="ESK39635.1"/>
    <property type="molecule type" value="Genomic_DNA"/>
</dbReference>
<dbReference type="HOGENOM" id="CLU_071269_1_1_6"/>
<dbReference type="OrthoDB" id="9816113at2"/>
<feature type="coiled-coil region" evidence="1">
    <location>
        <begin position="1"/>
        <end position="28"/>
    </location>
</feature>
<dbReference type="InterPro" id="IPR002654">
    <property type="entry name" value="Glyco_trans_25"/>
</dbReference>
<evidence type="ECO:0000259" key="2">
    <source>
        <dbReference type="Pfam" id="PF01755"/>
    </source>
</evidence>
<name>V2TTP0_9GAMM</name>
<organism evidence="3 4">
    <name type="scientific">Acinetobacter nectaris CIP 110549</name>
    <dbReference type="NCBI Taxonomy" id="1392540"/>
    <lineage>
        <taxon>Bacteria</taxon>
        <taxon>Pseudomonadati</taxon>
        <taxon>Pseudomonadota</taxon>
        <taxon>Gammaproteobacteria</taxon>
        <taxon>Moraxellales</taxon>
        <taxon>Moraxellaceae</taxon>
        <taxon>Acinetobacter</taxon>
    </lineage>
</organism>
<evidence type="ECO:0000256" key="1">
    <source>
        <dbReference type="SAM" id="Coils"/>
    </source>
</evidence>
<dbReference type="Proteomes" id="UP000023785">
    <property type="component" value="Unassembled WGS sequence"/>
</dbReference>
<dbReference type="STRING" id="1392540.P256_01316"/>